<dbReference type="PANTHER" id="PTHR36223:SF1">
    <property type="entry name" value="TRANSCRIPTION ELONGATION FACTOR EAF N-TERMINAL DOMAIN-CONTAINING PROTEIN"/>
    <property type="match status" value="1"/>
</dbReference>
<reference evidence="3 4" key="1">
    <citation type="submission" date="2023-01" db="EMBL/GenBank/DDBJ databases">
        <title>Analysis of 21 Apiospora genomes using comparative genomics revels a genus with tremendous synthesis potential of carbohydrate active enzymes and secondary metabolites.</title>
        <authorList>
            <person name="Sorensen T."/>
        </authorList>
    </citation>
    <scope>NUCLEOTIDE SEQUENCE [LARGE SCALE GENOMIC DNA]</scope>
    <source>
        <strain evidence="3 4">CBS 33761</strain>
    </source>
</reference>
<evidence type="ECO:0000256" key="1">
    <source>
        <dbReference type="SAM" id="MobiDB-lite"/>
    </source>
</evidence>
<feature type="compositionally biased region" description="Basic and acidic residues" evidence="1">
    <location>
        <begin position="319"/>
        <end position="339"/>
    </location>
</feature>
<organism evidence="3 4">
    <name type="scientific">Apiospora rasikravindrae</name>
    <dbReference type="NCBI Taxonomy" id="990691"/>
    <lineage>
        <taxon>Eukaryota</taxon>
        <taxon>Fungi</taxon>
        <taxon>Dikarya</taxon>
        <taxon>Ascomycota</taxon>
        <taxon>Pezizomycotina</taxon>
        <taxon>Sordariomycetes</taxon>
        <taxon>Xylariomycetidae</taxon>
        <taxon>Amphisphaeriales</taxon>
        <taxon>Apiosporaceae</taxon>
        <taxon>Apiospora</taxon>
    </lineage>
</organism>
<evidence type="ECO:0000313" key="3">
    <source>
        <dbReference type="EMBL" id="KAK8034029.1"/>
    </source>
</evidence>
<gene>
    <name evidence="3" type="ORF">PG993_009024</name>
</gene>
<proteinExistence type="predicted"/>
<feature type="domain" description="DUF7918" evidence="2">
    <location>
        <begin position="9"/>
        <end position="236"/>
    </location>
</feature>
<keyword evidence="4" id="KW-1185">Reference proteome</keyword>
<dbReference type="EMBL" id="JAQQWK010000009">
    <property type="protein sequence ID" value="KAK8034029.1"/>
    <property type="molecule type" value="Genomic_DNA"/>
</dbReference>
<protein>
    <recommendedName>
        <fullName evidence="2">DUF7918 domain-containing protein</fullName>
    </recommendedName>
</protein>
<accession>A0ABR1SIC0</accession>
<evidence type="ECO:0000259" key="2">
    <source>
        <dbReference type="Pfam" id="PF25534"/>
    </source>
</evidence>
<evidence type="ECO:0000313" key="4">
    <source>
        <dbReference type="Proteomes" id="UP001444661"/>
    </source>
</evidence>
<sequence>MAVIDELEGLEAWVEINGERAQEYAKPDGSQDARDLKNTPHTIKYIEAVPNEKFSVVFKKARGFTRNCNHLGVRYAIDQNETIVYHESFQDKKDRRKEWVRRIESFMSGSQEKGWVEHYFKFSDVKYAEESASSNELLQEAERNMKLYGRIRVKCYRMAASELVEQELKPIEAPECLAEEVPKEVWKGNVVTSRSNFSTSPLGYQPRSFLEQEEIFIDPLKRPFAVFEFRYRSRGVYNMIDRLSSWLTNGSEGLYQEGILKRPHAVDNMSQDELRRLARLYMDQENDAQPKREADQAIKNEDDGAAPNLKRSALSATEAPRKRYKETVRGDGKVEIDLD</sequence>
<dbReference type="Proteomes" id="UP001444661">
    <property type="component" value="Unassembled WGS sequence"/>
</dbReference>
<name>A0ABR1SIC0_9PEZI</name>
<dbReference type="InterPro" id="IPR057678">
    <property type="entry name" value="DUF7918"/>
</dbReference>
<comment type="caution">
    <text evidence="3">The sequence shown here is derived from an EMBL/GenBank/DDBJ whole genome shotgun (WGS) entry which is preliminary data.</text>
</comment>
<dbReference type="PANTHER" id="PTHR36223">
    <property type="entry name" value="BETA-LACTAMASE-TYPE TRANSPEPTIDASE FOLD DOMAIN CONTAINING PROTEIN"/>
    <property type="match status" value="1"/>
</dbReference>
<feature type="region of interest" description="Disordered" evidence="1">
    <location>
        <begin position="284"/>
        <end position="339"/>
    </location>
</feature>
<feature type="compositionally biased region" description="Basic and acidic residues" evidence="1">
    <location>
        <begin position="288"/>
        <end position="302"/>
    </location>
</feature>
<dbReference type="Pfam" id="PF25534">
    <property type="entry name" value="DUF7918"/>
    <property type="match status" value="1"/>
</dbReference>